<keyword evidence="1" id="KW-0812">Transmembrane</keyword>
<dbReference type="InterPro" id="IPR024529">
    <property type="entry name" value="ECF_trnsprt_substrate-spec"/>
</dbReference>
<dbReference type="GO" id="GO:0022857">
    <property type="term" value="F:transmembrane transporter activity"/>
    <property type="evidence" value="ECO:0007669"/>
    <property type="project" value="InterPro"/>
</dbReference>
<accession>A0A6N2ZZA4</accession>
<feature type="transmembrane region" description="Helical" evidence="1">
    <location>
        <begin position="55"/>
        <end position="76"/>
    </location>
</feature>
<sequence length="201" mass="21211">MMNAGAQASTQKKLNVRRMTVISILSAVSIVLSMIPFVGYIPLGPVKATIMHVPVIIGAVIEGPVVGAAVGLIFGLTSLFKAFTEPTITSFCFMNPIISVLPRVLIGIVAYYVYTGIHKLTKRIYLSGFIAGVVGSLTNTIGVMGLIYILYADRYMKAIGQAGNAGKYILTVCGMNGIPEAIVAGILTAAVAVAMIRKSKK</sequence>
<feature type="transmembrane region" description="Helical" evidence="1">
    <location>
        <begin position="20"/>
        <end position="43"/>
    </location>
</feature>
<dbReference type="AlphaFoldDB" id="A0A6N2ZZA4"/>
<dbReference type="EMBL" id="CACRUE010000014">
    <property type="protein sequence ID" value="VYT85105.1"/>
    <property type="molecule type" value="Genomic_DNA"/>
</dbReference>
<reference evidence="2" key="1">
    <citation type="submission" date="2019-11" db="EMBL/GenBank/DDBJ databases">
        <authorList>
            <person name="Feng L."/>
        </authorList>
    </citation>
    <scope>NUCLEOTIDE SEQUENCE</scope>
    <source>
        <strain evidence="2">IbartlettiiLFYP30</strain>
    </source>
</reference>
<feature type="transmembrane region" description="Helical" evidence="1">
    <location>
        <begin position="126"/>
        <end position="149"/>
    </location>
</feature>
<proteinExistence type="predicted"/>
<organism evidence="2">
    <name type="scientific">Intestinibacter bartlettii</name>
    <dbReference type="NCBI Taxonomy" id="261299"/>
    <lineage>
        <taxon>Bacteria</taxon>
        <taxon>Bacillati</taxon>
        <taxon>Bacillota</taxon>
        <taxon>Clostridia</taxon>
        <taxon>Peptostreptococcales</taxon>
        <taxon>Peptostreptococcaceae</taxon>
        <taxon>Intestinibacter</taxon>
    </lineage>
</organism>
<dbReference type="GeneID" id="89563570"/>
<evidence type="ECO:0000313" key="2">
    <source>
        <dbReference type="EMBL" id="VYT85105.1"/>
    </source>
</evidence>
<evidence type="ECO:0000256" key="1">
    <source>
        <dbReference type="SAM" id="Phobius"/>
    </source>
</evidence>
<dbReference type="Gene3D" id="1.10.1760.20">
    <property type="match status" value="1"/>
</dbReference>
<protein>
    <submittedName>
        <fullName evidence="2">Pantothenic acid transporter PanT</fullName>
    </submittedName>
</protein>
<dbReference type="RefSeq" id="WP_007285401.1">
    <property type="nucleotide sequence ID" value="NZ_CABIXZ010000006.1"/>
</dbReference>
<name>A0A6N2ZZA4_9FIRM</name>
<feature type="transmembrane region" description="Helical" evidence="1">
    <location>
        <begin position="88"/>
        <end position="114"/>
    </location>
</feature>
<dbReference type="Pfam" id="PF12822">
    <property type="entry name" value="ECF_trnsprt"/>
    <property type="match status" value="1"/>
</dbReference>
<gene>
    <name evidence="2" type="primary">panT</name>
    <name evidence="2" type="ORF">IBLFYP30_01137</name>
</gene>
<keyword evidence="1" id="KW-0472">Membrane</keyword>
<keyword evidence="1" id="KW-1133">Transmembrane helix</keyword>
<feature type="transmembrane region" description="Helical" evidence="1">
    <location>
        <begin position="169"/>
        <end position="196"/>
    </location>
</feature>